<name>A0A3E5BIQ3_9BACE</name>
<reference evidence="1 2" key="1">
    <citation type="submission" date="2018-08" db="EMBL/GenBank/DDBJ databases">
        <title>A genome reference for cultivated species of the human gut microbiota.</title>
        <authorList>
            <person name="Zou Y."/>
            <person name="Xue W."/>
            <person name="Luo G."/>
        </authorList>
    </citation>
    <scope>NUCLEOTIDE SEQUENCE [LARGE SCALE GENOMIC DNA]</scope>
    <source>
        <strain evidence="1 2">OM05-15BH</strain>
    </source>
</reference>
<proteinExistence type="predicted"/>
<gene>
    <name evidence="1" type="ORF">DXB65_08185</name>
</gene>
<dbReference type="AlphaFoldDB" id="A0A3E5BIQ3"/>
<comment type="caution">
    <text evidence="1">The sequence shown here is derived from an EMBL/GenBank/DDBJ whole genome shotgun (WGS) entry which is preliminary data.</text>
</comment>
<dbReference type="EMBL" id="QSUL01000004">
    <property type="protein sequence ID" value="RGN37464.1"/>
    <property type="molecule type" value="Genomic_DNA"/>
</dbReference>
<organism evidence="1 2">
    <name type="scientific">Bacteroides oleiciplenus</name>
    <dbReference type="NCBI Taxonomy" id="626931"/>
    <lineage>
        <taxon>Bacteria</taxon>
        <taxon>Pseudomonadati</taxon>
        <taxon>Bacteroidota</taxon>
        <taxon>Bacteroidia</taxon>
        <taxon>Bacteroidales</taxon>
        <taxon>Bacteroidaceae</taxon>
        <taxon>Bacteroides</taxon>
    </lineage>
</organism>
<evidence type="ECO:0008006" key="3">
    <source>
        <dbReference type="Google" id="ProtNLM"/>
    </source>
</evidence>
<protein>
    <recommendedName>
        <fullName evidence="3">DUF3168 domain-containing protein</fullName>
    </recommendedName>
</protein>
<sequence length="152" mass="16639">MEQLMNDLLRQIAGKMGNLVEVVDEDYGQLDALKNGEPVYPVAFPCVLVGIPETVWGNLKADTQRGEPTLSVRLAFDCGVQPPADGSTAVERAAQRYQLVKRLNDAVQGWGFEGCRSAAVRTKSVQTAAPGGIKVYEQQYAVMLIEREVRTV</sequence>
<dbReference type="Proteomes" id="UP000260983">
    <property type="component" value="Unassembled WGS sequence"/>
</dbReference>
<accession>A0A3E5BIQ3</accession>
<dbReference type="RefSeq" id="WP_009127190.1">
    <property type="nucleotide sequence ID" value="NZ_CABKRN010000001.1"/>
</dbReference>
<evidence type="ECO:0000313" key="1">
    <source>
        <dbReference type="EMBL" id="RGN37464.1"/>
    </source>
</evidence>
<evidence type="ECO:0000313" key="2">
    <source>
        <dbReference type="Proteomes" id="UP000260983"/>
    </source>
</evidence>